<proteinExistence type="predicted"/>
<gene>
    <name evidence="2" type="ORF">TSPGSL018_16394</name>
</gene>
<feature type="compositionally biased region" description="Polar residues" evidence="1">
    <location>
        <begin position="21"/>
        <end position="33"/>
    </location>
</feature>
<evidence type="ECO:0000256" key="1">
    <source>
        <dbReference type="SAM" id="MobiDB-lite"/>
    </source>
</evidence>
<name>A0A061S4K9_9CHLO</name>
<protein>
    <submittedName>
        <fullName evidence="2">Uncharacterized protein</fullName>
    </submittedName>
</protein>
<sequence>MEAVWGSGSALLPSASRHGAISNSTAVDDTLSTRAAIGGSQKGLQGR</sequence>
<feature type="region of interest" description="Disordered" evidence="1">
    <location>
        <begin position="1"/>
        <end position="47"/>
    </location>
</feature>
<dbReference type="AlphaFoldDB" id="A0A061S4K9"/>
<accession>A0A061S4K9</accession>
<organism evidence="2">
    <name type="scientific">Tetraselmis sp. GSL018</name>
    <dbReference type="NCBI Taxonomy" id="582737"/>
    <lineage>
        <taxon>Eukaryota</taxon>
        <taxon>Viridiplantae</taxon>
        <taxon>Chlorophyta</taxon>
        <taxon>core chlorophytes</taxon>
        <taxon>Chlorodendrophyceae</taxon>
        <taxon>Chlorodendrales</taxon>
        <taxon>Chlorodendraceae</taxon>
        <taxon>Tetraselmis</taxon>
    </lineage>
</organism>
<evidence type="ECO:0000313" key="2">
    <source>
        <dbReference type="EMBL" id="JAC77954.1"/>
    </source>
</evidence>
<dbReference type="EMBL" id="GBEZ01007517">
    <property type="protein sequence ID" value="JAC77954.1"/>
    <property type="molecule type" value="Transcribed_RNA"/>
</dbReference>
<reference evidence="2" key="1">
    <citation type="submission" date="2014-05" db="EMBL/GenBank/DDBJ databases">
        <title>The transcriptome of the halophilic microalga Tetraselmis sp. GSL018 isolated from the Great Salt Lake, Utah.</title>
        <authorList>
            <person name="Jinkerson R.E."/>
            <person name="D'Adamo S."/>
            <person name="Posewitz M.C."/>
        </authorList>
    </citation>
    <scope>NUCLEOTIDE SEQUENCE</scope>
    <source>
        <strain evidence="2">GSL018</strain>
    </source>
</reference>